<protein>
    <submittedName>
        <fullName evidence="1">Uncharacterized protein</fullName>
    </submittedName>
</protein>
<gene>
    <name evidence="1" type="ORF">LRS1606.407</name>
</gene>
<dbReference type="AlphaFoldDB" id="A0A097SQN0"/>
<organism evidence="1">
    <name type="scientific">Rhodococcus sp. NS1</name>
    <dbReference type="NCBI Taxonomy" id="402236"/>
    <lineage>
        <taxon>Bacteria</taxon>
        <taxon>Bacillati</taxon>
        <taxon>Actinomycetota</taxon>
        <taxon>Actinomycetes</taxon>
        <taxon>Mycobacteriales</taxon>
        <taxon>Nocardiaceae</taxon>
        <taxon>Rhodococcus</taxon>
    </lineage>
</organism>
<dbReference type="EMBL" id="KJ605395">
    <property type="protein sequence ID" value="AIU93841.1"/>
    <property type="molecule type" value="Genomic_DNA"/>
</dbReference>
<dbReference type="Gene3D" id="3.40.50.2300">
    <property type="match status" value="1"/>
</dbReference>
<dbReference type="SUPFAM" id="SSF52788">
    <property type="entry name" value="Phosphotyrosine protein phosphatases I"/>
    <property type="match status" value="1"/>
</dbReference>
<dbReference type="InterPro" id="IPR036196">
    <property type="entry name" value="Ptyr_pPase_sf"/>
</dbReference>
<reference evidence="1" key="1">
    <citation type="submission" date="2014-03" db="EMBL/GenBank/DDBJ databases">
        <authorList>
            <person name="Zhang G."/>
            <person name="Zhu L."/>
            <person name="Fang P."/>
        </authorList>
    </citation>
    <scope>NUCLEOTIDE SEQUENCE</scope>
    <source>
        <strain evidence="1">NS1</strain>
        <plasmid evidence="1">pNSL1</plasmid>
    </source>
</reference>
<evidence type="ECO:0000313" key="1">
    <source>
        <dbReference type="EMBL" id="AIU93841.1"/>
    </source>
</evidence>
<accession>A0A097SQN0</accession>
<sequence>MWHRSNLFCRVVPADDCRRSGRPGHTVQPLDSIQWLCLEPISDESRMPGGWGMQMQFRVVFVGTGNTCCSLMAARILPDHLHMTGLVSRARCRRGVPISLRRGALMDLRAVRALTGRASTLIASITSRQRKRGMSIPTFSSPSISHAD</sequence>
<keyword evidence="1" id="KW-0614">Plasmid</keyword>
<geneLocation type="plasmid" evidence="1">
    <name>pNSL1</name>
</geneLocation>
<name>A0A097SQN0_9NOCA</name>
<proteinExistence type="predicted"/>